<sequence>MDALPGKTIRFTKEENGRNALCERAFLYWTSEDWSKVLFSDEPKFKKLGSDGPRYVRRRPCGEFDPKCISSTVKGGAGSVMGQEHIFQHDNDPKHISALVETWLSSEIVEELEWPAQSPDLHPIENPWIDLNEATKRKKLKDIKELYDTIENAWHDIPTECCQKLVDSMPRRCAAVIKSGGYPIKY</sequence>
<keyword evidence="2" id="KW-1185">Reference proteome</keyword>
<evidence type="ECO:0000313" key="2">
    <source>
        <dbReference type="Proteomes" id="UP000252519"/>
    </source>
</evidence>
<dbReference type="InterPro" id="IPR036397">
    <property type="entry name" value="RNaseH_sf"/>
</dbReference>
<protein>
    <recommendedName>
        <fullName evidence="3">Tc1-like transposase DDE domain-containing protein</fullName>
    </recommendedName>
</protein>
<dbReference type="AlphaFoldDB" id="A0A368FAF4"/>
<gene>
    <name evidence="1" type="ORF">ANCCAN_25075</name>
</gene>
<name>A0A368FAF4_ANCCA</name>
<dbReference type="OrthoDB" id="5803896at2759"/>
<evidence type="ECO:0008006" key="3">
    <source>
        <dbReference type="Google" id="ProtNLM"/>
    </source>
</evidence>
<proteinExistence type="predicted"/>
<comment type="caution">
    <text evidence="1">The sequence shown here is derived from an EMBL/GenBank/DDBJ whole genome shotgun (WGS) entry which is preliminary data.</text>
</comment>
<dbReference type="EMBL" id="JOJR01002091">
    <property type="protein sequence ID" value="RCN29171.1"/>
    <property type="molecule type" value="Genomic_DNA"/>
</dbReference>
<organism evidence="1 2">
    <name type="scientific">Ancylostoma caninum</name>
    <name type="common">Dog hookworm</name>
    <dbReference type="NCBI Taxonomy" id="29170"/>
    <lineage>
        <taxon>Eukaryota</taxon>
        <taxon>Metazoa</taxon>
        <taxon>Ecdysozoa</taxon>
        <taxon>Nematoda</taxon>
        <taxon>Chromadorea</taxon>
        <taxon>Rhabditida</taxon>
        <taxon>Rhabditina</taxon>
        <taxon>Rhabditomorpha</taxon>
        <taxon>Strongyloidea</taxon>
        <taxon>Ancylostomatidae</taxon>
        <taxon>Ancylostomatinae</taxon>
        <taxon>Ancylostoma</taxon>
    </lineage>
</organism>
<evidence type="ECO:0000313" key="1">
    <source>
        <dbReference type="EMBL" id="RCN29171.1"/>
    </source>
</evidence>
<dbReference type="GO" id="GO:0003676">
    <property type="term" value="F:nucleic acid binding"/>
    <property type="evidence" value="ECO:0007669"/>
    <property type="project" value="InterPro"/>
</dbReference>
<dbReference type="Gene3D" id="3.30.420.10">
    <property type="entry name" value="Ribonuclease H-like superfamily/Ribonuclease H"/>
    <property type="match status" value="2"/>
</dbReference>
<dbReference type="Proteomes" id="UP000252519">
    <property type="component" value="Unassembled WGS sequence"/>
</dbReference>
<dbReference type="STRING" id="29170.A0A368FAF4"/>
<reference evidence="1 2" key="1">
    <citation type="submission" date="2014-10" db="EMBL/GenBank/DDBJ databases">
        <title>Draft genome of the hookworm Ancylostoma caninum.</title>
        <authorList>
            <person name="Mitreva M."/>
        </authorList>
    </citation>
    <scope>NUCLEOTIDE SEQUENCE [LARGE SCALE GENOMIC DNA]</scope>
    <source>
        <strain evidence="1 2">Baltimore</strain>
    </source>
</reference>
<accession>A0A368FAF4</accession>